<dbReference type="AlphaFoldDB" id="A0A8C1QXQ8"/>
<protein>
    <submittedName>
        <fullName evidence="8">Feline leukemia virus subgroup C cellular receptor family, member 2b</fullName>
    </submittedName>
</protein>
<evidence type="ECO:0000256" key="2">
    <source>
        <dbReference type="ARBA" id="ARBA00022448"/>
    </source>
</evidence>
<reference evidence="8" key="2">
    <citation type="submission" date="2025-09" db="UniProtKB">
        <authorList>
            <consortium name="Ensembl"/>
        </authorList>
    </citation>
    <scope>IDENTIFICATION</scope>
</reference>
<evidence type="ECO:0000313" key="8">
    <source>
        <dbReference type="Ensembl" id="ENSCCRP00010072351.1"/>
    </source>
</evidence>
<evidence type="ECO:0000256" key="3">
    <source>
        <dbReference type="ARBA" id="ARBA00022475"/>
    </source>
</evidence>
<feature type="transmembrane region" description="Helical" evidence="7">
    <location>
        <begin position="79"/>
        <end position="98"/>
    </location>
</feature>
<name>A0A8C1QXQ8_CYPCA</name>
<dbReference type="GO" id="GO:0020037">
    <property type="term" value="F:heme binding"/>
    <property type="evidence" value="ECO:0007669"/>
    <property type="project" value="TreeGrafter"/>
</dbReference>
<keyword evidence="9" id="KW-1185">Reference proteome</keyword>
<keyword evidence="2" id="KW-0813">Transport</keyword>
<reference evidence="8" key="1">
    <citation type="submission" date="2025-08" db="UniProtKB">
        <authorList>
            <consortium name="Ensembl"/>
        </authorList>
    </citation>
    <scope>IDENTIFICATION</scope>
</reference>
<dbReference type="GO" id="GO:0015232">
    <property type="term" value="F:heme transmembrane transporter activity"/>
    <property type="evidence" value="ECO:0007669"/>
    <property type="project" value="TreeGrafter"/>
</dbReference>
<keyword evidence="3" id="KW-1003">Cell membrane</keyword>
<evidence type="ECO:0000256" key="1">
    <source>
        <dbReference type="ARBA" id="ARBA00004651"/>
    </source>
</evidence>
<dbReference type="PANTHER" id="PTHR10924:SF3">
    <property type="entry name" value="HEME TRANSPORTER FLVCR2"/>
    <property type="match status" value="1"/>
</dbReference>
<dbReference type="InterPro" id="IPR036259">
    <property type="entry name" value="MFS_trans_sf"/>
</dbReference>
<dbReference type="PANTHER" id="PTHR10924">
    <property type="entry name" value="MAJOR FACILITATOR SUPERFAMILY PROTEIN-RELATED"/>
    <property type="match status" value="1"/>
</dbReference>
<feature type="transmembrane region" description="Helical" evidence="7">
    <location>
        <begin position="6"/>
        <end position="28"/>
    </location>
</feature>
<keyword evidence="4 7" id="KW-0812">Transmembrane</keyword>
<dbReference type="Proteomes" id="UP000694427">
    <property type="component" value="Unplaced"/>
</dbReference>
<dbReference type="SUPFAM" id="SSF103473">
    <property type="entry name" value="MFS general substrate transporter"/>
    <property type="match status" value="1"/>
</dbReference>
<sequence>LFYFIFLVLVILVLQLQLISVSISNSYFTYFSNYSYTASILRLLRNKAFILLVITYGEYLTLFSTRHHWNPCEVNAGRIGLTIVIAGMVGSLICGIWLDRSKTYKLHLFD</sequence>
<evidence type="ECO:0000256" key="4">
    <source>
        <dbReference type="ARBA" id="ARBA00022692"/>
    </source>
</evidence>
<organism evidence="8 9">
    <name type="scientific">Cyprinus carpio</name>
    <name type="common">Common carp</name>
    <dbReference type="NCBI Taxonomy" id="7962"/>
    <lineage>
        <taxon>Eukaryota</taxon>
        <taxon>Metazoa</taxon>
        <taxon>Chordata</taxon>
        <taxon>Craniata</taxon>
        <taxon>Vertebrata</taxon>
        <taxon>Euteleostomi</taxon>
        <taxon>Actinopterygii</taxon>
        <taxon>Neopterygii</taxon>
        <taxon>Teleostei</taxon>
        <taxon>Ostariophysi</taxon>
        <taxon>Cypriniformes</taxon>
        <taxon>Cyprinidae</taxon>
        <taxon>Cyprininae</taxon>
        <taxon>Cyprinus</taxon>
    </lineage>
</organism>
<evidence type="ECO:0000256" key="6">
    <source>
        <dbReference type="ARBA" id="ARBA00023136"/>
    </source>
</evidence>
<keyword evidence="5 7" id="KW-1133">Transmembrane helix</keyword>
<evidence type="ECO:0000313" key="9">
    <source>
        <dbReference type="Proteomes" id="UP000694427"/>
    </source>
</evidence>
<evidence type="ECO:0000256" key="7">
    <source>
        <dbReference type="SAM" id="Phobius"/>
    </source>
</evidence>
<dbReference type="Ensembl" id="ENSCCRT00010079992.1">
    <property type="protein sequence ID" value="ENSCCRP00010072351.1"/>
    <property type="gene ID" value="ENSCCRG00010031308.1"/>
</dbReference>
<comment type="subcellular location">
    <subcellularLocation>
        <location evidence="1">Cell membrane</location>
        <topology evidence="1">Multi-pass membrane protein</topology>
    </subcellularLocation>
</comment>
<evidence type="ECO:0000256" key="5">
    <source>
        <dbReference type="ARBA" id="ARBA00022989"/>
    </source>
</evidence>
<proteinExistence type="predicted"/>
<keyword evidence="6 7" id="KW-0472">Membrane</keyword>
<dbReference type="InterPro" id="IPR049680">
    <property type="entry name" value="FLVCR1-2_SLC49-like"/>
</dbReference>
<feature type="transmembrane region" description="Helical" evidence="7">
    <location>
        <begin position="48"/>
        <end position="67"/>
    </location>
</feature>
<dbReference type="GO" id="GO:0097037">
    <property type="term" value="P:heme export"/>
    <property type="evidence" value="ECO:0007669"/>
    <property type="project" value="TreeGrafter"/>
</dbReference>
<accession>A0A8C1QXQ8</accession>
<dbReference type="GO" id="GO:0005886">
    <property type="term" value="C:plasma membrane"/>
    <property type="evidence" value="ECO:0007669"/>
    <property type="project" value="UniProtKB-SubCell"/>
</dbReference>